<feature type="domain" description="NADP-dependent oxidoreductase" evidence="1">
    <location>
        <begin position="2"/>
        <end position="149"/>
    </location>
</feature>
<evidence type="ECO:0000313" key="3">
    <source>
        <dbReference type="Proteomes" id="UP000031668"/>
    </source>
</evidence>
<dbReference type="InterPro" id="IPR020471">
    <property type="entry name" value="AKR"/>
</dbReference>
<dbReference type="EMBL" id="JWZT01005379">
    <property type="protein sequence ID" value="KII61122.1"/>
    <property type="molecule type" value="Genomic_DNA"/>
</dbReference>
<dbReference type="OMA" id="DWTIQEI"/>
<dbReference type="GO" id="GO:0016491">
    <property type="term" value="F:oxidoreductase activity"/>
    <property type="evidence" value="ECO:0007669"/>
    <property type="project" value="InterPro"/>
</dbReference>
<comment type="caution">
    <text evidence="2">The sequence shown here is derived from an EMBL/GenBank/DDBJ whole genome shotgun (WGS) entry which is preliminary data.</text>
</comment>
<dbReference type="AlphaFoldDB" id="A0A0C2IW93"/>
<dbReference type="Proteomes" id="UP000031668">
    <property type="component" value="Unassembled WGS sequence"/>
</dbReference>
<reference evidence="2 3" key="1">
    <citation type="journal article" date="2014" name="Genome Biol. Evol.">
        <title>The genome of the myxosporean Thelohanellus kitauei shows adaptations to nutrient acquisition within its fish host.</title>
        <authorList>
            <person name="Yang Y."/>
            <person name="Xiong J."/>
            <person name="Zhou Z."/>
            <person name="Huo F."/>
            <person name="Miao W."/>
            <person name="Ran C."/>
            <person name="Liu Y."/>
            <person name="Zhang J."/>
            <person name="Feng J."/>
            <person name="Wang M."/>
            <person name="Wang M."/>
            <person name="Wang L."/>
            <person name="Yao B."/>
        </authorList>
    </citation>
    <scope>NUCLEOTIDE SEQUENCE [LARGE SCALE GENOMIC DNA]</scope>
    <source>
        <strain evidence="2">Wuqing</strain>
    </source>
</reference>
<evidence type="ECO:0000259" key="1">
    <source>
        <dbReference type="Pfam" id="PF00248"/>
    </source>
</evidence>
<dbReference type="PRINTS" id="PR00069">
    <property type="entry name" value="ALDKETRDTASE"/>
</dbReference>
<sequence length="172" mass="19550">MKLIETGKVKRIGVSNFTTKKLQWILDEDEKPANNQVEIHPYIPQKELITFCKDHGIVVSAFSPLGAPNTKFKHINNTSPSIPKLLDDPLIVQIARNHMATAAQVLLKWNIMRNVPVLVKSSSQTRMKENLESLTVELTEEDMASIGNISKRYRYVNIDDLVLTHRRAEDGF</sequence>
<dbReference type="Gene3D" id="3.20.20.100">
    <property type="entry name" value="NADP-dependent oxidoreductase domain"/>
    <property type="match status" value="1"/>
</dbReference>
<dbReference type="InterPro" id="IPR036812">
    <property type="entry name" value="NAD(P)_OxRdtase_dom_sf"/>
</dbReference>
<proteinExistence type="predicted"/>
<dbReference type="OrthoDB" id="416253at2759"/>
<gene>
    <name evidence="2" type="ORF">RF11_05842</name>
</gene>
<dbReference type="SUPFAM" id="SSF51430">
    <property type="entry name" value="NAD(P)-linked oxidoreductase"/>
    <property type="match status" value="1"/>
</dbReference>
<keyword evidence="3" id="KW-1185">Reference proteome</keyword>
<protein>
    <submittedName>
        <fullName evidence="2">Aldo-keto reductase family 1 member B10</fullName>
    </submittedName>
</protein>
<organism evidence="2 3">
    <name type="scientific">Thelohanellus kitauei</name>
    <name type="common">Myxosporean</name>
    <dbReference type="NCBI Taxonomy" id="669202"/>
    <lineage>
        <taxon>Eukaryota</taxon>
        <taxon>Metazoa</taxon>
        <taxon>Cnidaria</taxon>
        <taxon>Myxozoa</taxon>
        <taxon>Myxosporea</taxon>
        <taxon>Bivalvulida</taxon>
        <taxon>Platysporina</taxon>
        <taxon>Myxobolidae</taxon>
        <taxon>Thelohanellus</taxon>
    </lineage>
</organism>
<dbReference type="PANTHER" id="PTHR11732">
    <property type="entry name" value="ALDO/KETO REDUCTASE"/>
    <property type="match status" value="1"/>
</dbReference>
<dbReference type="Pfam" id="PF00248">
    <property type="entry name" value="Aldo_ket_red"/>
    <property type="match status" value="1"/>
</dbReference>
<accession>A0A0C2IW93</accession>
<dbReference type="InterPro" id="IPR023210">
    <property type="entry name" value="NADP_OxRdtase_dom"/>
</dbReference>
<evidence type="ECO:0000313" key="2">
    <source>
        <dbReference type="EMBL" id="KII61122.1"/>
    </source>
</evidence>
<name>A0A0C2IW93_THEKT</name>